<evidence type="ECO:0000256" key="4">
    <source>
        <dbReference type="ARBA" id="ARBA00022777"/>
    </source>
</evidence>
<dbReference type="CDD" id="cd01428">
    <property type="entry name" value="ADK"/>
    <property type="match status" value="1"/>
</dbReference>
<gene>
    <name evidence="5 8" type="primary">adk</name>
    <name evidence="8" type="ORF">GlitD10_2087</name>
</gene>
<comment type="similarity">
    <text evidence="5 6">Belongs to the adenylate kinase family.</text>
</comment>
<keyword evidence="1 5" id="KW-0808">Transferase</keyword>
<dbReference type="PROSITE" id="PS00113">
    <property type="entry name" value="ADENYLATE_KINASE"/>
    <property type="match status" value="1"/>
</dbReference>
<dbReference type="EC" id="2.7.4.3" evidence="5 7"/>
<evidence type="ECO:0000256" key="5">
    <source>
        <dbReference type="HAMAP-Rule" id="MF_00235"/>
    </source>
</evidence>
<reference evidence="8 9" key="1">
    <citation type="submission" date="2016-10" db="EMBL/GenBank/DDBJ databases">
        <title>Description of Gloeomargarita lithophora gen. nov., sp. nov., a thylakoid-bearing basal-branching cyanobacterium with intracellular carbonates, and proposal for Gloeomargaritales ord. nov.</title>
        <authorList>
            <person name="Moreira D."/>
            <person name="Tavera R."/>
            <person name="Benzerara K."/>
            <person name="Skouri-Panet F."/>
            <person name="Couradeau E."/>
            <person name="Gerard E."/>
            <person name="Loussert C."/>
            <person name="Novelo E."/>
            <person name="Zivanovic Y."/>
            <person name="Lopez-Garcia P."/>
        </authorList>
    </citation>
    <scope>NUCLEOTIDE SEQUENCE [LARGE SCALE GENOMIC DNA]</scope>
    <source>
        <strain evidence="8 9">D10</strain>
    </source>
</reference>
<accession>A0A1J0AEN7</accession>
<protein>
    <recommendedName>
        <fullName evidence="5 7">Adenylate kinase</fullName>
        <shortName evidence="5">AK</shortName>
        <ecNumber evidence="5 7">2.7.4.3</ecNumber>
    </recommendedName>
    <alternativeName>
        <fullName evidence="5">ATP-AMP transphosphorylase</fullName>
    </alternativeName>
    <alternativeName>
        <fullName evidence="5">ATP:AMP phosphotransferase</fullName>
    </alternativeName>
    <alternativeName>
        <fullName evidence="5">Adenylate monophosphate kinase</fullName>
    </alternativeName>
</protein>
<sequence>MPRVILMGAPGSGKGTQGEVLAQAWSVPRLAPGDIFREHIRRGTPLGLEVKSYSDAGKLVPDGVVIRVMGERLADAQAGWILDGFPRTVPQATALDELLTQLHQPCDGIVNLDVPEEILVGRLLQRAQEQNRTDDTPAVIQNRLQEYYDKTQPLLDFYGERVIRIDGTQAVPQVTAQIQTHLAVT</sequence>
<feature type="binding site" evidence="5">
    <location>
        <position position="169"/>
    </location>
    <ligand>
        <name>ATP</name>
        <dbReference type="ChEBI" id="CHEBI:30616"/>
    </ligand>
</feature>
<feature type="binding site" evidence="5">
    <location>
        <begin position="58"/>
        <end position="60"/>
    </location>
    <ligand>
        <name>AMP</name>
        <dbReference type="ChEBI" id="CHEBI:456215"/>
    </ligand>
</feature>
<evidence type="ECO:0000256" key="1">
    <source>
        <dbReference type="ARBA" id="ARBA00022679"/>
    </source>
</evidence>
<dbReference type="InterPro" id="IPR000850">
    <property type="entry name" value="Adenylat/UMP-CMP_kin"/>
</dbReference>
<feature type="region of interest" description="NMP" evidence="5">
    <location>
        <begin position="31"/>
        <end position="60"/>
    </location>
</feature>
<organism evidence="8 9">
    <name type="scientific">Gloeomargarita lithophora Alchichica-D10</name>
    <dbReference type="NCBI Taxonomy" id="1188229"/>
    <lineage>
        <taxon>Bacteria</taxon>
        <taxon>Bacillati</taxon>
        <taxon>Cyanobacteriota</taxon>
        <taxon>Cyanophyceae</taxon>
        <taxon>Gloeomargaritales</taxon>
        <taxon>Gloeomargaritaceae</taxon>
        <taxon>Gloeomargarita</taxon>
    </lineage>
</organism>
<dbReference type="UniPathway" id="UPA00588">
    <property type="reaction ID" value="UER00649"/>
</dbReference>
<comment type="catalytic activity">
    <reaction evidence="5 7">
        <text>AMP + ATP = 2 ADP</text>
        <dbReference type="Rhea" id="RHEA:12973"/>
        <dbReference type="ChEBI" id="CHEBI:30616"/>
        <dbReference type="ChEBI" id="CHEBI:456215"/>
        <dbReference type="ChEBI" id="CHEBI:456216"/>
        <dbReference type="EC" id="2.7.4.3"/>
    </reaction>
</comment>
<dbReference type="STRING" id="1188229.GlitD10_2087"/>
<feature type="binding site" evidence="5">
    <location>
        <position position="126"/>
    </location>
    <ligand>
        <name>ATP</name>
        <dbReference type="ChEBI" id="CHEBI:30616"/>
    </ligand>
</feature>
<keyword evidence="9" id="KW-1185">Reference proteome</keyword>
<dbReference type="PANTHER" id="PTHR23359">
    <property type="entry name" value="NUCLEOTIDE KINASE"/>
    <property type="match status" value="1"/>
</dbReference>
<dbReference type="GO" id="GO:0004017">
    <property type="term" value="F:AMP kinase activity"/>
    <property type="evidence" value="ECO:0007669"/>
    <property type="project" value="UniProtKB-UniRule"/>
</dbReference>
<feature type="binding site" evidence="5">
    <location>
        <begin position="11"/>
        <end position="16"/>
    </location>
    <ligand>
        <name>ATP</name>
        <dbReference type="ChEBI" id="CHEBI:30616"/>
    </ligand>
</feature>
<dbReference type="PRINTS" id="PR00094">
    <property type="entry name" value="ADENYLTKNASE"/>
</dbReference>
<dbReference type="GO" id="GO:0044209">
    <property type="term" value="P:AMP salvage"/>
    <property type="evidence" value="ECO:0007669"/>
    <property type="project" value="UniProtKB-UniRule"/>
</dbReference>
<keyword evidence="5 7" id="KW-0067">ATP-binding</keyword>
<feature type="binding site" evidence="5">
    <location>
        <position position="143"/>
    </location>
    <ligand>
        <name>AMP</name>
        <dbReference type="ChEBI" id="CHEBI:456215"/>
    </ligand>
</feature>
<dbReference type="KEGG" id="glt:GlitD10_2087"/>
<dbReference type="HAMAP" id="MF_00235">
    <property type="entry name" value="Adenylate_kinase_Adk"/>
    <property type="match status" value="1"/>
</dbReference>
<feature type="binding site" evidence="5">
    <location>
        <begin position="84"/>
        <end position="87"/>
    </location>
    <ligand>
        <name>AMP</name>
        <dbReference type="ChEBI" id="CHEBI:456215"/>
    </ligand>
</feature>
<dbReference type="GO" id="GO:0005737">
    <property type="term" value="C:cytoplasm"/>
    <property type="evidence" value="ECO:0007669"/>
    <property type="project" value="UniProtKB-SubCell"/>
</dbReference>
<keyword evidence="5" id="KW-0963">Cytoplasm</keyword>
<dbReference type="NCBIfam" id="NF011100">
    <property type="entry name" value="PRK14527.1"/>
    <property type="match status" value="1"/>
</dbReference>
<dbReference type="EMBL" id="CP017675">
    <property type="protein sequence ID" value="APB34414.1"/>
    <property type="molecule type" value="Genomic_DNA"/>
</dbReference>
<keyword evidence="4 5" id="KW-0418">Kinase</keyword>
<feature type="binding site" evidence="5">
    <location>
        <position position="37"/>
    </location>
    <ligand>
        <name>AMP</name>
        <dbReference type="ChEBI" id="CHEBI:456215"/>
    </ligand>
</feature>
<dbReference type="NCBIfam" id="NF001381">
    <property type="entry name" value="PRK00279.1-3"/>
    <property type="match status" value="1"/>
</dbReference>
<feature type="binding site" evidence="5">
    <location>
        <position position="91"/>
    </location>
    <ligand>
        <name>AMP</name>
        <dbReference type="ChEBI" id="CHEBI:456215"/>
    </ligand>
</feature>
<dbReference type="SUPFAM" id="SSF52540">
    <property type="entry name" value="P-loop containing nucleoside triphosphate hydrolases"/>
    <property type="match status" value="1"/>
</dbReference>
<keyword evidence="3 5" id="KW-0547">Nucleotide-binding</keyword>
<dbReference type="Pfam" id="PF00406">
    <property type="entry name" value="ADK"/>
    <property type="match status" value="1"/>
</dbReference>
<proteinExistence type="inferred from homology"/>
<dbReference type="InterPro" id="IPR027417">
    <property type="entry name" value="P-loop_NTPase"/>
</dbReference>
<dbReference type="RefSeq" id="WP_071454857.1">
    <property type="nucleotide sequence ID" value="NZ_CP017675.1"/>
</dbReference>
<evidence type="ECO:0000313" key="8">
    <source>
        <dbReference type="EMBL" id="APB34414.1"/>
    </source>
</evidence>
<feature type="binding site" evidence="5">
    <location>
        <position position="132"/>
    </location>
    <ligand>
        <name>AMP</name>
        <dbReference type="ChEBI" id="CHEBI:456215"/>
    </ligand>
</feature>
<evidence type="ECO:0000256" key="6">
    <source>
        <dbReference type="RuleBase" id="RU003330"/>
    </source>
</evidence>
<evidence type="ECO:0000313" key="9">
    <source>
        <dbReference type="Proteomes" id="UP000180235"/>
    </source>
</evidence>
<evidence type="ECO:0000256" key="2">
    <source>
        <dbReference type="ARBA" id="ARBA00022727"/>
    </source>
</evidence>
<dbReference type="InterPro" id="IPR033690">
    <property type="entry name" value="Adenylat_kinase_CS"/>
</dbReference>
<comment type="domain">
    <text evidence="5">Consists of three domains, a large central CORE domain and two small peripheral domains, NMPbind and LID, which undergo movements during catalysis. The LID domain closes over the site of phosphoryl transfer upon ATP binding. Assembling and dissambling the active center during each catalytic cycle provides an effective means to prevent ATP hydrolysis.</text>
</comment>
<dbReference type="Proteomes" id="UP000180235">
    <property type="component" value="Chromosome"/>
</dbReference>
<evidence type="ECO:0000256" key="3">
    <source>
        <dbReference type="ARBA" id="ARBA00022741"/>
    </source>
</evidence>
<dbReference type="AlphaFoldDB" id="A0A1J0AEN7"/>
<dbReference type="GO" id="GO:0005524">
    <property type="term" value="F:ATP binding"/>
    <property type="evidence" value="ECO:0007669"/>
    <property type="project" value="UniProtKB-UniRule"/>
</dbReference>
<comment type="function">
    <text evidence="5">Catalyzes the reversible transfer of the terminal phosphate group between ATP and AMP. Plays an important role in cellular energy homeostasis and in adenine nucleotide metabolism.</text>
</comment>
<comment type="pathway">
    <text evidence="5">Purine metabolism; AMP biosynthesis via salvage pathway; AMP from ADP: step 1/1.</text>
</comment>
<comment type="subcellular location">
    <subcellularLocation>
        <location evidence="5 7">Cytoplasm</location>
    </subcellularLocation>
</comment>
<name>A0A1J0AEN7_9CYAN</name>
<keyword evidence="2 5" id="KW-0545">Nucleotide biosynthesis</keyword>
<comment type="caution">
    <text evidence="5">Lacks conserved residue(s) required for the propagation of feature annotation.</text>
</comment>
<dbReference type="Gene3D" id="3.40.50.300">
    <property type="entry name" value="P-loop containing nucleotide triphosphate hydrolases"/>
    <property type="match status" value="1"/>
</dbReference>
<comment type="subunit">
    <text evidence="5 7">Monomer.</text>
</comment>
<dbReference type="OrthoDB" id="9805030at2"/>
<evidence type="ECO:0000256" key="7">
    <source>
        <dbReference type="RuleBase" id="RU003331"/>
    </source>
</evidence>